<evidence type="ECO:0000256" key="9">
    <source>
        <dbReference type="ARBA" id="ARBA00023180"/>
    </source>
</evidence>
<feature type="compositionally biased region" description="Polar residues" evidence="10">
    <location>
        <begin position="568"/>
        <end position="581"/>
    </location>
</feature>
<evidence type="ECO:0000313" key="12">
    <source>
        <dbReference type="Proteomes" id="UP000310374"/>
    </source>
</evidence>
<evidence type="ECO:0000313" key="11">
    <source>
        <dbReference type="EMBL" id="THX21066.1"/>
    </source>
</evidence>
<dbReference type="AlphaFoldDB" id="A0AB74JE47"/>
<comment type="similarity">
    <text evidence="2">Belongs to the MNN1/MNT family.</text>
</comment>
<keyword evidence="8" id="KW-0472">Membrane</keyword>
<dbReference type="GO" id="GO:0005794">
    <property type="term" value="C:Golgi apparatus"/>
    <property type="evidence" value="ECO:0007669"/>
    <property type="project" value="TreeGrafter"/>
</dbReference>
<evidence type="ECO:0000256" key="2">
    <source>
        <dbReference type="ARBA" id="ARBA00009105"/>
    </source>
</evidence>
<accession>A0AB74JE47</accession>
<dbReference type="Pfam" id="PF11051">
    <property type="entry name" value="Mannosyl_trans3"/>
    <property type="match status" value="1"/>
</dbReference>
<evidence type="ECO:0000256" key="10">
    <source>
        <dbReference type="SAM" id="MobiDB-lite"/>
    </source>
</evidence>
<dbReference type="InterPro" id="IPR029044">
    <property type="entry name" value="Nucleotide-diphossugar_trans"/>
</dbReference>
<evidence type="ECO:0000256" key="6">
    <source>
        <dbReference type="ARBA" id="ARBA00022968"/>
    </source>
</evidence>
<dbReference type="EMBL" id="QZAT01000257">
    <property type="protein sequence ID" value="THX21066.1"/>
    <property type="molecule type" value="Genomic_DNA"/>
</dbReference>
<keyword evidence="4" id="KW-0808">Transferase</keyword>
<feature type="compositionally biased region" description="Basic and acidic residues" evidence="10">
    <location>
        <begin position="512"/>
        <end position="536"/>
    </location>
</feature>
<dbReference type="GO" id="GO:0000033">
    <property type="term" value="F:alpha-1,3-mannosyltransferase activity"/>
    <property type="evidence" value="ECO:0007669"/>
    <property type="project" value="TreeGrafter"/>
</dbReference>
<feature type="compositionally biased region" description="Basic and acidic residues" evidence="10">
    <location>
        <begin position="582"/>
        <end position="601"/>
    </location>
</feature>
<evidence type="ECO:0000256" key="1">
    <source>
        <dbReference type="ARBA" id="ARBA00004606"/>
    </source>
</evidence>
<dbReference type="Gene3D" id="3.90.550.10">
    <property type="entry name" value="Spore Coat Polysaccharide Biosynthesis Protein SpsA, Chain A"/>
    <property type="match status" value="1"/>
</dbReference>
<keyword evidence="5" id="KW-0812">Transmembrane</keyword>
<evidence type="ECO:0000256" key="4">
    <source>
        <dbReference type="ARBA" id="ARBA00022679"/>
    </source>
</evidence>
<evidence type="ECO:0008006" key="13">
    <source>
        <dbReference type="Google" id="ProtNLM"/>
    </source>
</evidence>
<feature type="region of interest" description="Disordered" evidence="10">
    <location>
        <begin position="633"/>
        <end position="683"/>
    </location>
</feature>
<feature type="compositionally biased region" description="Basic and acidic residues" evidence="10">
    <location>
        <begin position="546"/>
        <end position="567"/>
    </location>
</feature>
<evidence type="ECO:0000256" key="5">
    <source>
        <dbReference type="ARBA" id="ARBA00022692"/>
    </source>
</evidence>
<sequence>MAEPRAGCQGDVELNGEPGINVNMRGLDQLDSMTGLLSPHLEKFDPESISNYVSSPSRCLKIVKGLVFTGCALFCYLLYTSVATHPEWNYVSSGLSTNTTNTTTSITTPTIPIKSTTDIKAEIIGSLHKTGKPLYYTIHTNQPYDIDLALRAVLHLSPDEVYNKALTQPIKSGGEEKLRELGLRVRLFKKYFDAWEALHVVTDGLSDTAFVRDDILRYIRDAKDISAFTAGTRLEAMHAYETYRTFLSSMSTILFPWTTPYFSDHMTLHGHMYNAGRGIVISGSNDQAPYIKTAISSFRAMGCTLPVEIMYLGDEDLSEDTRAELETIPDVITRDIEQMVNDQGWELKGWAGKAFAAFLSSFREVILLDADVLFFDNPELMFEEPGYVDTGALFFRDRVVFPQDKKSFLRKILPKPVSGKARQSRWWSGESGEYQESGVVVVDKWRHFLSVFLTARLNGPDRDDSDAGKGTYSFWWGDKETWWIGFELAGDTDYHFHQGEAGNMGTVSNIEPIEKPKDKEEEKKEEEKTDEDHKLNVLDTAAIEQQPHKTDAEEFKDELDSLTKLENGESQESPTETQNEETAGKDREDAENPTEDNKEPSESTGAEGETEFIYPPTTHDDVLRAVEAAEAENATPQFKEPEHPVSAQNISTPTTDALAGKSKEEPATPVSEPAVKSERSLSRRHLTKRDDWFDTALNAKHTNLTGPAMLNLTNQYAVLCSPQLLHLSLSGRPMWFNGWIQQNKHEAASKVSTFEFYMGEKKKDGEWAEWGIGADNMCCLKSDGLKAFDEKELNALKMIENIAYESGALDQVKKPEKDAENETGY</sequence>
<gene>
    <name evidence="11" type="ORF">D6D12_10149</name>
</gene>
<dbReference type="Proteomes" id="UP000310374">
    <property type="component" value="Unassembled WGS sequence"/>
</dbReference>
<keyword evidence="7" id="KW-1133">Transmembrane helix</keyword>
<name>A0AB74JE47_AURPU</name>
<evidence type="ECO:0000256" key="3">
    <source>
        <dbReference type="ARBA" id="ARBA00022676"/>
    </source>
</evidence>
<evidence type="ECO:0000256" key="7">
    <source>
        <dbReference type="ARBA" id="ARBA00022989"/>
    </source>
</evidence>
<dbReference type="GO" id="GO:0006493">
    <property type="term" value="P:protein O-linked glycosylation"/>
    <property type="evidence" value="ECO:0007669"/>
    <property type="project" value="TreeGrafter"/>
</dbReference>
<reference evidence="11 12" key="1">
    <citation type="submission" date="2018-10" db="EMBL/GenBank/DDBJ databases">
        <title>Fifty Aureobasidium pullulans genomes reveal a recombining polyextremotolerant generalist.</title>
        <authorList>
            <person name="Gostincar C."/>
            <person name="Turk M."/>
            <person name="Zajc J."/>
            <person name="Gunde-Cimerman N."/>
        </authorList>
    </citation>
    <scope>NUCLEOTIDE SEQUENCE [LARGE SCALE GENOMIC DNA]</scope>
    <source>
        <strain evidence="11 12">EXF-10081</strain>
    </source>
</reference>
<dbReference type="PANTHER" id="PTHR31392">
    <property type="entry name" value="ALPHA-1,3-MANNOSYLTRANSFERASE MNN1-RELATED"/>
    <property type="match status" value="1"/>
</dbReference>
<dbReference type="GO" id="GO:0016020">
    <property type="term" value="C:membrane"/>
    <property type="evidence" value="ECO:0007669"/>
    <property type="project" value="UniProtKB-SubCell"/>
</dbReference>
<keyword evidence="9" id="KW-0325">Glycoprotein</keyword>
<keyword evidence="3" id="KW-0328">Glycosyltransferase</keyword>
<feature type="compositionally biased region" description="Polar residues" evidence="10">
    <location>
        <begin position="646"/>
        <end position="655"/>
    </location>
</feature>
<dbReference type="InterPro" id="IPR022751">
    <property type="entry name" value="Alpha_mannosyltransferase"/>
</dbReference>
<feature type="region of interest" description="Disordered" evidence="10">
    <location>
        <begin position="500"/>
        <end position="616"/>
    </location>
</feature>
<evidence type="ECO:0000256" key="8">
    <source>
        <dbReference type="ARBA" id="ARBA00023136"/>
    </source>
</evidence>
<organism evidence="11 12">
    <name type="scientific">Aureobasidium pullulans</name>
    <name type="common">Black yeast</name>
    <name type="synonym">Pullularia pullulans</name>
    <dbReference type="NCBI Taxonomy" id="5580"/>
    <lineage>
        <taxon>Eukaryota</taxon>
        <taxon>Fungi</taxon>
        <taxon>Dikarya</taxon>
        <taxon>Ascomycota</taxon>
        <taxon>Pezizomycotina</taxon>
        <taxon>Dothideomycetes</taxon>
        <taxon>Dothideomycetidae</taxon>
        <taxon>Dothideales</taxon>
        <taxon>Saccotheciaceae</taxon>
        <taxon>Aureobasidium</taxon>
    </lineage>
</organism>
<protein>
    <recommendedName>
        <fullName evidence="13">Nucleotide-diphospho-sugar transferase</fullName>
    </recommendedName>
</protein>
<dbReference type="PANTHER" id="PTHR31392:SF1">
    <property type="entry name" value="ALPHA-1,3-MANNOSYLTRANSFERASE MNN1-RELATED"/>
    <property type="match status" value="1"/>
</dbReference>
<comment type="subcellular location">
    <subcellularLocation>
        <location evidence="1">Membrane</location>
        <topology evidence="1">Single-pass type II membrane protein</topology>
    </subcellularLocation>
</comment>
<proteinExistence type="inferred from homology"/>
<dbReference type="SUPFAM" id="SSF53448">
    <property type="entry name" value="Nucleotide-diphospho-sugar transferases"/>
    <property type="match status" value="1"/>
</dbReference>
<keyword evidence="6" id="KW-0735">Signal-anchor</keyword>
<comment type="caution">
    <text evidence="11">The sequence shown here is derived from an EMBL/GenBank/DDBJ whole genome shotgun (WGS) entry which is preliminary data.</text>
</comment>